<feature type="region of interest" description="Disordered" evidence="1">
    <location>
        <begin position="1"/>
        <end position="22"/>
    </location>
</feature>
<evidence type="ECO:0000313" key="4">
    <source>
        <dbReference type="Proteomes" id="UP001499930"/>
    </source>
</evidence>
<dbReference type="Proteomes" id="UP001499930">
    <property type="component" value="Unassembled WGS sequence"/>
</dbReference>
<dbReference type="RefSeq" id="WP_344899850.1">
    <property type="nucleotide sequence ID" value="NZ_BAAAWD010000014.1"/>
</dbReference>
<accession>A0ABP6KVU0</accession>
<evidence type="ECO:0000256" key="1">
    <source>
        <dbReference type="SAM" id="MobiDB-lite"/>
    </source>
</evidence>
<dbReference type="Gene3D" id="3.40.50.720">
    <property type="entry name" value="NAD(P)-binding Rossmann-like Domain"/>
    <property type="match status" value="1"/>
</dbReference>
<comment type="caution">
    <text evidence="3">The sequence shown here is derived from an EMBL/GenBank/DDBJ whole genome shotgun (WGS) entry which is preliminary data.</text>
</comment>
<dbReference type="EMBL" id="BAAAWD010000014">
    <property type="protein sequence ID" value="GAA3021341.1"/>
    <property type="molecule type" value="Genomic_DNA"/>
</dbReference>
<proteinExistence type="predicted"/>
<dbReference type="Gene3D" id="3.90.25.10">
    <property type="entry name" value="UDP-galactose 4-epimerase, domain 1"/>
    <property type="match status" value="1"/>
</dbReference>
<evidence type="ECO:0000259" key="2">
    <source>
        <dbReference type="Pfam" id="PF13460"/>
    </source>
</evidence>
<dbReference type="InterPro" id="IPR051604">
    <property type="entry name" value="Ergot_Alk_Oxidoreductase"/>
</dbReference>
<evidence type="ECO:0000313" key="3">
    <source>
        <dbReference type="EMBL" id="GAA3021341.1"/>
    </source>
</evidence>
<feature type="compositionally biased region" description="Basic and acidic residues" evidence="1">
    <location>
        <begin position="1"/>
        <end position="13"/>
    </location>
</feature>
<gene>
    <name evidence="3" type="ORF">GCM10017559_52570</name>
</gene>
<dbReference type="InterPro" id="IPR036291">
    <property type="entry name" value="NAD(P)-bd_dom_sf"/>
</dbReference>
<keyword evidence="4" id="KW-1185">Reference proteome</keyword>
<organism evidence="3 4">
    <name type="scientific">Streptosporangium longisporum</name>
    <dbReference type="NCBI Taxonomy" id="46187"/>
    <lineage>
        <taxon>Bacteria</taxon>
        <taxon>Bacillati</taxon>
        <taxon>Actinomycetota</taxon>
        <taxon>Actinomycetes</taxon>
        <taxon>Streptosporangiales</taxon>
        <taxon>Streptosporangiaceae</taxon>
        <taxon>Streptosporangium</taxon>
    </lineage>
</organism>
<sequence length="285" mass="30522">MTENTHTESDKNDTPATLVLGGTGKTGRRVVERLTALGVPVRAGSRSGEPPFDWNDPATWAPVLRDVGSVYLTYQPDLAFPGATETVRSFVAQAAGSGVRRLVLLSGRGEEEAGLSEETVRGSGLEWTIVRASWFCQNFSEDYLLDPVLAGEIAFPAGDVKEPFVDADDIADVVVAALTQDRHVGELYELTGPRLLTFADAAAEISEATGRPIRYVAVSPEEYEAAMVEYGVPAEHAAQLTALFGAVLDGRNAHLGDGVQRALGREPRDFTRYARETAATGVWGG</sequence>
<protein>
    <submittedName>
        <fullName evidence="3">NAD(P)H-binding protein</fullName>
    </submittedName>
</protein>
<dbReference type="PANTHER" id="PTHR43162">
    <property type="match status" value="1"/>
</dbReference>
<reference evidence="4" key="1">
    <citation type="journal article" date="2019" name="Int. J. Syst. Evol. Microbiol.">
        <title>The Global Catalogue of Microorganisms (GCM) 10K type strain sequencing project: providing services to taxonomists for standard genome sequencing and annotation.</title>
        <authorList>
            <consortium name="The Broad Institute Genomics Platform"/>
            <consortium name="The Broad Institute Genome Sequencing Center for Infectious Disease"/>
            <person name="Wu L."/>
            <person name="Ma J."/>
        </authorList>
    </citation>
    <scope>NUCLEOTIDE SEQUENCE [LARGE SCALE GENOMIC DNA]</scope>
    <source>
        <strain evidence="4">JCM 3106</strain>
    </source>
</reference>
<name>A0ABP6KVU0_9ACTN</name>
<feature type="domain" description="NAD(P)-binding" evidence="2">
    <location>
        <begin position="21"/>
        <end position="180"/>
    </location>
</feature>
<dbReference type="Pfam" id="PF13460">
    <property type="entry name" value="NAD_binding_10"/>
    <property type="match status" value="1"/>
</dbReference>
<dbReference type="InterPro" id="IPR016040">
    <property type="entry name" value="NAD(P)-bd_dom"/>
</dbReference>
<dbReference type="SUPFAM" id="SSF51735">
    <property type="entry name" value="NAD(P)-binding Rossmann-fold domains"/>
    <property type="match status" value="1"/>
</dbReference>
<dbReference type="PANTHER" id="PTHR43162:SF1">
    <property type="entry name" value="PRESTALK A DIFFERENTIATION PROTEIN A"/>
    <property type="match status" value="1"/>
</dbReference>